<dbReference type="InterPro" id="IPR032789">
    <property type="entry name" value="T2SS-T3SS_pil_N"/>
</dbReference>
<dbReference type="Pfam" id="PF00263">
    <property type="entry name" value="Secretin"/>
    <property type="match status" value="1"/>
</dbReference>
<feature type="domain" description="BON" evidence="3">
    <location>
        <begin position="102"/>
        <end position="172"/>
    </location>
</feature>
<comment type="similarity">
    <text evidence="1">Belongs to the bacterial secretin family.</text>
</comment>
<dbReference type="RefSeq" id="WP_327788937.1">
    <property type="nucleotide sequence ID" value="NZ_JARGEQ010000091.1"/>
</dbReference>
<dbReference type="InterPro" id="IPR001775">
    <property type="entry name" value="GspD/PilQ"/>
</dbReference>
<comment type="caution">
    <text evidence="4">The sequence shown here is derived from an EMBL/GenBank/DDBJ whole genome shotgun (WGS) entry which is preliminary data.</text>
</comment>
<dbReference type="InterPro" id="IPR050810">
    <property type="entry name" value="Bact_Secretion_Sys_Channel"/>
</dbReference>
<organism evidence="4 5">
    <name type="scientific">Marinimicrococcus flavescens</name>
    <dbReference type="NCBI Taxonomy" id="3031815"/>
    <lineage>
        <taxon>Bacteria</taxon>
        <taxon>Pseudomonadati</taxon>
        <taxon>Pseudomonadota</taxon>
        <taxon>Alphaproteobacteria</taxon>
        <taxon>Geminicoccales</taxon>
        <taxon>Geminicoccaceae</taxon>
        <taxon>Marinimicrococcus</taxon>
    </lineage>
</organism>
<dbReference type="AlphaFoldDB" id="A0AAP4D4R8"/>
<protein>
    <submittedName>
        <fullName evidence="4">Type II and III secretion system protein family protein</fullName>
    </submittedName>
</protein>
<dbReference type="PRINTS" id="PR00811">
    <property type="entry name" value="BCTERIALGSPD"/>
</dbReference>
<feature type="signal peptide" evidence="2">
    <location>
        <begin position="1"/>
        <end position="24"/>
    </location>
</feature>
<dbReference type="InterPro" id="IPR007055">
    <property type="entry name" value="BON_dom"/>
</dbReference>
<dbReference type="PROSITE" id="PS50914">
    <property type="entry name" value="BON"/>
    <property type="match status" value="1"/>
</dbReference>
<dbReference type="Pfam" id="PF13629">
    <property type="entry name" value="T2SS-T3SS_pil_N"/>
    <property type="match status" value="1"/>
</dbReference>
<evidence type="ECO:0000256" key="2">
    <source>
        <dbReference type="SAM" id="SignalP"/>
    </source>
</evidence>
<keyword evidence="5" id="KW-1185">Reference proteome</keyword>
<feature type="chain" id="PRO_5042817015" evidence="2">
    <location>
        <begin position="25"/>
        <end position="468"/>
    </location>
</feature>
<dbReference type="PANTHER" id="PTHR30332">
    <property type="entry name" value="PROBABLE GENERAL SECRETION PATHWAY PROTEIN D"/>
    <property type="match status" value="1"/>
</dbReference>
<evidence type="ECO:0000313" key="5">
    <source>
        <dbReference type="Proteomes" id="UP001301140"/>
    </source>
</evidence>
<sequence>MTRYIGLRKLVAAGLLWGSLVCPGADTVGAAEILTPDATVTLGVHEGRAIRLAAPAEAVFVADPAIADVQAQSPTLLYLFGKRAGKTSLFAVADDQRVVLGSEVVVQHNLAGLRETLRSAAPDTDLAVQSVEGGLILSGTVESATEAQELREIAGRYLGQEETLVNRLRVGSPTQVSLHVRVAEVSRETARLFGVNWDALFSPGDFVFGLATGRPFGPGGASFNRLTDTGGTAGTLFGGFASGQVNVNTLIDALENEGLVTVLAEPNLTALSGETASFLAGGEFPIPVGADDNEIQIEFKQFGVSLAFTPTVLAPDRISLRVRPEVSEISDKGAIRLRDLVIPALATRRAETTIELASGQSFAVGGLISNDTRSSVQKFPGLGDLPVLGTLFRSTSFQRNQTELVIIVTPYLVQPTTPDRLRTPLDRLRPASDLERILNARLIKDETAPGVAVPAPAHLTGAAGFILE</sequence>
<dbReference type="EMBL" id="JARGEQ010000091">
    <property type="protein sequence ID" value="MDF1586522.1"/>
    <property type="molecule type" value="Genomic_DNA"/>
</dbReference>
<dbReference type="InterPro" id="IPR004846">
    <property type="entry name" value="T2SS/T3SS_dom"/>
</dbReference>
<name>A0AAP4D4R8_9PROT</name>
<dbReference type="GO" id="GO:0015627">
    <property type="term" value="C:type II protein secretion system complex"/>
    <property type="evidence" value="ECO:0007669"/>
    <property type="project" value="TreeGrafter"/>
</dbReference>
<evidence type="ECO:0000313" key="4">
    <source>
        <dbReference type="EMBL" id="MDF1586522.1"/>
    </source>
</evidence>
<evidence type="ECO:0000259" key="3">
    <source>
        <dbReference type="PROSITE" id="PS50914"/>
    </source>
</evidence>
<dbReference type="GO" id="GO:0009306">
    <property type="term" value="P:protein secretion"/>
    <property type="evidence" value="ECO:0007669"/>
    <property type="project" value="InterPro"/>
</dbReference>
<proteinExistence type="inferred from homology"/>
<accession>A0AAP4D4R8</accession>
<gene>
    <name evidence="4" type="ORF">PZ740_09010</name>
</gene>
<reference evidence="4 5" key="1">
    <citation type="submission" date="2023-03" db="EMBL/GenBank/DDBJ databases">
        <title>YIM 152171 draft genome.</title>
        <authorList>
            <person name="Yang Z."/>
        </authorList>
    </citation>
    <scope>NUCLEOTIDE SEQUENCE [LARGE SCALE GENOMIC DNA]</scope>
    <source>
        <strain evidence="4 5">YIM 152171</strain>
    </source>
</reference>
<evidence type="ECO:0000256" key="1">
    <source>
        <dbReference type="RuleBase" id="RU004003"/>
    </source>
</evidence>
<dbReference type="PANTHER" id="PTHR30332:SF17">
    <property type="entry name" value="TYPE IV PILIATION SYSTEM PROTEIN DR_0774-RELATED"/>
    <property type="match status" value="1"/>
</dbReference>
<keyword evidence="2" id="KW-0732">Signal</keyword>
<dbReference type="Proteomes" id="UP001301140">
    <property type="component" value="Unassembled WGS sequence"/>
</dbReference>